<dbReference type="EMBL" id="JARQWQ010000036">
    <property type="protein sequence ID" value="KAK2560527.1"/>
    <property type="molecule type" value="Genomic_DNA"/>
</dbReference>
<dbReference type="AlphaFoldDB" id="A0AAD9QFV7"/>
<reference evidence="1" key="2">
    <citation type="journal article" date="2023" name="Science">
        <title>Genomic signatures of disease resistance in endangered staghorn corals.</title>
        <authorList>
            <person name="Vollmer S.V."/>
            <person name="Selwyn J.D."/>
            <person name="Despard B.A."/>
            <person name="Roesel C.L."/>
        </authorList>
    </citation>
    <scope>NUCLEOTIDE SEQUENCE</scope>
    <source>
        <strain evidence="1">K2</strain>
    </source>
</reference>
<accession>A0AAD9QFV7</accession>
<evidence type="ECO:0000313" key="1">
    <source>
        <dbReference type="EMBL" id="KAK2560527.1"/>
    </source>
</evidence>
<dbReference type="Proteomes" id="UP001249851">
    <property type="component" value="Unassembled WGS sequence"/>
</dbReference>
<organism evidence="1 2">
    <name type="scientific">Acropora cervicornis</name>
    <name type="common">Staghorn coral</name>
    <dbReference type="NCBI Taxonomy" id="6130"/>
    <lineage>
        <taxon>Eukaryota</taxon>
        <taxon>Metazoa</taxon>
        <taxon>Cnidaria</taxon>
        <taxon>Anthozoa</taxon>
        <taxon>Hexacorallia</taxon>
        <taxon>Scleractinia</taxon>
        <taxon>Astrocoeniina</taxon>
        <taxon>Acroporidae</taxon>
        <taxon>Acropora</taxon>
    </lineage>
</organism>
<gene>
    <name evidence="1" type="ORF">P5673_016888</name>
</gene>
<protein>
    <submittedName>
        <fullName evidence="1">Uncharacterized protein</fullName>
    </submittedName>
</protein>
<proteinExistence type="predicted"/>
<sequence length="69" mass="7866">MAMKFFLLCDGKFSATTANSNKRSKPIESITMPRGKTITQEDEKTFRIQIKIKGNVEFRHSIQDVICSV</sequence>
<evidence type="ECO:0000313" key="2">
    <source>
        <dbReference type="Proteomes" id="UP001249851"/>
    </source>
</evidence>
<name>A0AAD9QFV7_ACRCE</name>
<reference evidence="1" key="1">
    <citation type="journal article" date="2023" name="G3 (Bethesda)">
        <title>Whole genome assembly and annotation of the endangered Caribbean coral Acropora cervicornis.</title>
        <authorList>
            <person name="Selwyn J.D."/>
            <person name="Vollmer S.V."/>
        </authorList>
    </citation>
    <scope>NUCLEOTIDE SEQUENCE</scope>
    <source>
        <strain evidence="1">K2</strain>
    </source>
</reference>
<keyword evidence="2" id="KW-1185">Reference proteome</keyword>
<comment type="caution">
    <text evidence="1">The sequence shown here is derived from an EMBL/GenBank/DDBJ whole genome shotgun (WGS) entry which is preliminary data.</text>
</comment>